<gene>
    <name evidence="1" type="ORF">KSX_65070</name>
</gene>
<organism evidence="1 2">
    <name type="scientific">Ktedonospora formicarum</name>
    <dbReference type="NCBI Taxonomy" id="2778364"/>
    <lineage>
        <taxon>Bacteria</taxon>
        <taxon>Bacillati</taxon>
        <taxon>Chloroflexota</taxon>
        <taxon>Ktedonobacteria</taxon>
        <taxon>Ktedonobacterales</taxon>
        <taxon>Ktedonobacteraceae</taxon>
        <taxon>Ktedonospora</taxon>
    </lineage>
</organism>
<comment type="caution">
    <text evidence="1">The sequence shown here is derived from an EMBL/GenBank/DDBJ whole genome shotgun (WGS) entry which is preliminary data.</text>
</comment>
<reference evidence="1" key="1">
    <citation type="submission" date="2020-10" db="EMBL/GenBank/DDBJ databases">
        <title>Taxonomic study of unclassified bacteria belonging to the class Ktedonobacteria.</title>
        <authorList>
            <person name="Yabe S."/>
            <person name="Wang C.M."/>
            <person name="Zheng Y."/>
            <person name="Sakai Y."/>
            <person name="Cavaletti L."/>
            <person name="Monciardini P."/>
            <person name="Donadio S."/>
        </authorList>
    </citation>
    <scope>NUCLEOTIDE SEQUENCE</scope>
    <source>
        <strain evidence="1">SOSP1-1</strain>
    </source>
</reference>
<keyword evidence="2" id="KW-1185">Reference proteome</keyword>
<protein>
    <submittedName>
        <fullName evidence="1">Uncharacterized protein</fullName>
    </submittedName>
</protein>
<dbReference type="Proteomes" id="UP000612362">
    <property type="component" value="Unassembled WGS sequence"/>
</dbReference>
<dbReference type="AlphaFoldDB" id="A0A8J3I2X9"/>
<dbReference type="RefSeq" id="WP_220197567.1">
    <property type="nucleotide sequence ID" value="NZ_BNJF01000004.1"/>
</dbReference>
<dbReference type="EMBL" id="BNJF01000004">
    <property type="protein sequence ID" value="GHO48344.1"/>
    <property type="molecule type" value="Genomic_DNA"/>
</dbReference>
<name>A0A8J3I2X9_9CHLR</name>
<accession>A0A8J3I2X9</accession>
<evidence type="ECO:0000313" key="2">
    <source>
        <dbReference type="Proteomes" id="UP000612362"/>
    </source>
</evidence>
<evidence type="ECO:0000313" key="1">
    <source>
        <dbReference type="EMBL" id="GHO48344.1"/>
    </source>
</evidence>
<proteinExistence type="predicted"/>
<sequence length="166" mass="18839">MAQIIRKSRTPAYCDVSAETLHYVLEGLLPPGQVLALNSTFGILTVLKTQGGLPQQGAMQQFTAAELGALLPLLTSYPHYCPYEVLMAGYYGNITEKTITYYRNILFDAVEKHEIDMVIRPVRRILSRIRFKLRKFDMTVNSIFETGYILRPTPLMQATLLQEHIS</sequence>